<dbReference type="InterPro" id="IPR009061">
    <property type="entry name" value="DNA-bd_dom_put_sf"/>
</dbReference>
<protein>
    <recommendedName>
        <fullName evidence="3">Helix-turn-helix domain-containing protein</fullName>
    </recommendedName>
</protein>
<evidence type="ECO:0008006" key="3">
    <source>
        <dbReference type="Google" id="ProtNLM"/>
    </source>
</evidence>
<dbReference type="STRING" id="1028.SAMN05661096_03612"/>
<reference evidence="2" key="1">
    <citation type="submission" date="2017-04" db="EMBL/GenBank/DDBJ databases">
        <authorList>
            <person name="Varghese N."/>
            <person name="Submissions S."/>
        </authorList>
    </citation>
    <scope>NUCLEOTIDE SEQUENCE [LARGE SCALE GENOMIC DNA]</scope>
    <source>
        <strain evidence="2">DSM 4125</strain>
    </source>
</reference>
<evidence type="ECO:0000313" key="2">
    <source>
        <dbReference type="Proteomes" id="UP000193804"/>
    </source>
</evidence>
<dbReference type="AlphaFoldDB" id="A0A1X7L6G2"/>
<gene>
    <name evidence="1" type="ORF">SAMN05661096_03612</name>
</gene>
<name>A0A1X7L6G2_9BACT</name>
<organism evidence="1 2">
    <name type="scientific">Marivirga sericea</name>
    <dbReference type="NCBI Taxonomy" id="1028"/>
    <lineage>
        <taxon>Bacteria</taxon>
        <taxon>Pseudomonadati</taxon>
        <taxon>Bacteroidota</taxon>
        <taxon>Cytophagia</taxon>
        <taxon>Cytophagales</taxon>
        <taxon>Marivirgaceae</taxon>
        <taxon>Marivirga</taxon>
    </lineage>
</organism>
<accession>A0A1X7L6G2</accession>
<dbReference type="Proteomes" id="UP000193804">
    <property type="component" value="Unassembled WGS sequence"/>
</dbReference>
<dbReference type="RefSeq" id="WP_085518734.1">
    <property type="nucleotide sequence ID" value="NZ_FXAW01000008.1"/>
</dbReference>
<dbReference type="EMBL" id="FXAW01000008">
    <property type="protein sequence ID" value="SMG49436.1"/>
    <property type="molecule type" value="Genomic_DNA"/>
</dbReference>
<keyword evidence="2" id="KW-1185">Reference proteome</keyword>
<dbReference type="SUPFAM" id="SSF46955">
    <property type="entry name" value="Putative DNA-binding domain"/>
    <property type="match status" value="1"/>
</dbReference>
<proteinExistence type="predicted"/>
<dbReference type="OrthoDB" id="798073at2"/>
<sequence length="97" mass="11553">MKNEVLVLANADEFRRFFKDLLEQEYVDRNQKFENDEMNQRQAAAFIGVSEATIIKYKKEGKIPYEQLPGSKKVRYYKSELKRTLGKNRHLLQPSRK</sequence>
<evidence type="ECO:0000313" key="1">
    <source>
        <dbReference type="EMBL" id="SMG49436.1"/>
    </source>
</evidence>